<reference evidence="1" key="1">
    <citation type="submission" date="2020-05" db="EMBL/GenBank/DDBJ databases">
        <title>Large-scale comparative analyses of tick genomes elucidate their genetic diversity and vector capacities.</title>
        <authorList>
            <person name="Jia N."/>
            <person name="Wang J."/>
            <person name="Shi W."/>
            <person name="Du L."/>
            <person name="Sun Y."/>
            <person name="Zhan W."/>
            <person name="Jiang J."/>
            <person name="Wang Q."/>
            <person name="Zhang B."/>
            <person name="Ji P."/>
            <person name="Sakyi L.B."/>
            <person name="Cui X."/>
            <person name="Yuan T."/>
            <person name="Jiang B."/>
            <person name="Yang W."/>
            <person name="Lam T.T.-Y."/>
            <person name="Chang Q."/>
            <person name="Ding S."/>
            <person name="Wang X."/>
            <person name="Zhu J."/>
            <person name="Ruan X."/>
            <person name="Zhao L."/>
            <person name="Wei J."/>
            <person name="Que T."/>
            <person name="Du C."/>
            <person name="Cheng J."/>
            <person name="Dai P."/>
            <person name="Han X."/>
            <person name="Huang E."/>
            <person name="Gao Y."/>
            <person name="Liu J."/>
            <person name="Shao H."/>
            <person name="Ye R."/>
            <person name="Li L."/>
            <person name="Wei W."/>
            <person name="Wang X."/>
            <person name="Wang C."/>
            <person name="Yang T."/>
            <person name="Huo Q."/>
            <person name="Li W."/>
            <person name="Guo W."/>
            <person name="Chen H."/>
            <person name="Zhou L."/>
            <person name="Ni X."/>
            <person name="Tian J."/>
            <person name="Zhou Y."/>
            <person name="Sheng Y."/>
            <person name="Liu T."/>
            <person name="Pan Y."/>
            <person name="Xia L."/>
            <person name="Li J."/>
            <person name="Zhao F."/>
            <person name="Cao W."/>
        </authorList>
    </citation>
    <scope>NUCLEOTIDE SEQUENCE</scope>
    <source>
        <strain evidence="1">Hyas-2018</strain>
    </source>
</reference>
<proteinExistence type="predicted"/>
<protein>
    <submittedName>
        <fullName evidence="1">Uncharacterized protein</fullName>
    </submittedName>
</protein>
<name>A0ACB7RSA0_HYAAI</name>
<evidence type="ECO:0000313" key="1">
    <source>
        <dbReference type="EMBL" id="KAH6924734.1"/>
    </source>
</evidence>
<evidence type="ECO:0000313" key="2">
    <source>
        <dbReference type="Proteomes" id="UP000821845"/>
    </source>
</evidence>
<gene>
    <name evidence="1" type="ORF">HPB50_023769</name>
</gene>
<accession>A0ACB7RSA0</accession>
<sequence length="181" mass="19856">MPLEGSAFPEVEEALVLWMKKARVRNLSVSSALLTEKAEIFASQMNCNNFSCSSGWLARFKARRNVNATVVRAEAAHADHKGAAEWQNGLLPATLADCTMEDIFNLDESALFYRLLPNRTLVFKGENCTGGKNAKERLSVAFVVNATGSQKLPLLVIGRFSKPTCYKGAQLPSGVIYRSNI</sequence>
<dbReference type="EMBL" id="CM023488">
    <property type="protein sequence ID" value="KAH6924734.1"/>
    <property type="molecule type" value="Genomic_DNA"/>
</dbReference>
<dbReference type="Proteomes" id="UP000821845">
    <property type="component" value="Chromosome 8"/>
</dbReference>
<comment type="caution">
    <text evidence="1">The sequence shown here is derived from an EMBL/GenBank/DDBJ whole genome shotgun (WGS) entry which is preliminary data.</text>
</comment>
<organism evidence="1 2">
    <name type="scientific">Hyalomma asiaticum</name>
    <name type="common">Tick</name>
    <dbReference type="NCBI Taxonomy" id="266040"/>
    <lineage>
        <taxon>Eukaryota</taxon>
        <taxon>Metazoa</taxon>
        <taxon>Ecdysozoa</taxon>
        <taxon>Arthropoda</taxon>
        <taxon>Chelicerata</taxon>
        <taxon>Arachnida</taxon>
        <taxon>Acari</taxon>
        <taxon>Parasitiformes</taxon>
        <taxon>Ixodida</taxon>
        <taxon>Ixodoidea</taxon>
        <taxon>Ixodidae</taxon>
        <taxon>Hyalomminae</taxon>
        <taxon>Hyalomma</taxon>
    </lineage>
</organism>
<keyword evidence="2" id="KW-1185">Reference proteome</keyword>